<dbReference type="AlphaFoldDB" id="A0A1Y1LMH7"/>
<keyword evidence="2" id="KW-0472">Membrane</keyword>
<evidence type="ECO:0008006" key="7">
    <source>
        <dbReference type="Google" id="ProtNLM"/>
    </source>
</evidence>
<keyword evidence="2" id="KW-0812">Transmembrane</keyword>
<dbReference type="Pfam" id="PF20989">
    <property type="entry name" value="Sarcoglycan_2_C"/>
    <property type="match status" value="1"/>
</dbReference>
<proteinExistence type="predicted"/>
<sequence>MNKFCVLILSLFTLAIAHNITKTEVFVIHVNPTLFNWTYEENPDQFVYQPSLMHSPDLPSWINYYYSNRHHTGYLYGVPPDNLHTDVHIEIVGLNRQNYETRHHILTIHINEKPYPAKSEVHLKIDNLNVEDMFDHERVERLKNVFRRSLWRESGKDMHMTFLASAVQLGARLPPNPDEGEGVVVRIGSRVHLSNELIKLQKEVKPLWKHKTCPRDFKRTTVERFFRDAGFALDWCAFRLIEDSSSALGHHYSSTEKLEKLSNLEANNHWRAFSIDDLPERSYSHEFAVTILLPLFLFTALTMMLSFILCFHHEAIADSHSEEFLDNIFHICTDYLRSRDFANHTPTHEAIHHYASLSRTSHSLKSYSTACLSPELVSRSHTESPTLGPRGMHCRPSPPPYVRPKFKPDL</sequence>
<dbReference type="GO" id="GO:0005509">
    <property type="term" value="F:calcium ion binding"/>
    <property type="evidence" value="ECO:0007669"/>
    <property type="project" value="InterPro"/>
</dbReference>
<dbReference type="InterPro" id="IPR048346">
    <property type="entry name" value="Sarcoglycan_N"/>
</dbReference>
<dbReference type="Pfam" id="PF05510">
    <property type="entry name" value="Sarcoglycan_2"/>
    <property type="match status" value="1"/>
</dbReference>
<evidence type="ECO:0000256" key="1">
    <source>
        <dbReference type="SAM" id="MobiDB-lite"/>
    </source>
</evidence>
<dbReference type="PANTHER" id="PTHR10132">
    <property type="entry name" value="ALPHA-/EPSILON-SARCOGLYCAN FAMILY MEMBER"/>
    <property type="match status" value="1"/>
</dbReference>
<dbReference type="PANTHER" id="PTHR10132:SF14">
    <property type="entry name" value="SARCOGLYCAN ALPHA, ISOFORM C"/>
    <property type="match status" value="1"/>
</dbReference>
<reference evidence="6" key="1">
    <citation type="journal article" date="2016" name="Sci. Rep.">
        <title>Molecular characterization of firefly nuptial gifts: a multi-omics approach sheds light on postcopulatory sexual selection.</title>
        <authorList>
            <person name="Al-Wathiqui N."/>
            <person name="Fallon T.R."/>
            <person name="South A."/>
            <person name="Weng J.K."/>
            <person name="Lewis S.M."/>
        </authorList>
    </citation>
    <scope>NUCLEOTIDE SEQUENCE</scope>
</reference>
<evidence type="ECO:0000259" key="5">
    <source>
        <dbReference type="Pfam" id="PF20989"/>
    </source>
</evidence>
<evidence type="ECO:0000313" key="6">
    <source>
        <dbReference type="EMBL" id="JAV72207.1"/>
    </source>
</evidence>
<dbReference type="InterPro" id="IPR015919">
    <property type="entry name" value="Cadherin-like_sf"/>
</dbReference>
<feature type="chain" id="PRO_5012553307" description="Dystroglycan-type cadherin-like domain-containing protein" evidence="3">
    <location>
        <begin position="18"/>
        <end position="410"/>
    </location>
</feature>
<feature type="region of interest" description="Disordered" evidence="1">
    <location>
        <begin position="381"/>
        <end position="410"/>
    </location>
</feature>
<dbReference type="InterPro" id="IPR008908">
    <property type="entry name" value="Sarcoglycan_alpha/epsilon"/>
</dbReference>
<dbReference type="GO" id="GO:0016012">
    <property type="term" value="C:sarcoglycan complex"/>
    <property type="evidence" value="ECO:0007669"/>
    <property type="project" value="InterPro"/>
</dbReference>
<dbReference type="SUPFAM" id="SSF49313">
    <property type="entry name" value="Cadherin-like"/>
    <property type="match status" value="1"/>
</dbReference>
<feature type="domain" description="Sarcoglycan alpha/epsilon N-terminal" evidence="4">
    <location>
        <begin position="22"/>
        <end position="109"/>
    </location>
</feature>
<evidence type="ECO:0000256" key="2">
    <source>
        <dbReference type="SAM" id="Phobius"/>
    </source>
</evidence>
<feature type="domain" description="Sarcoglycan alpha/epsilon second" evidence="5">
    <location>
        <begin position="117"/>
        <end position="241"/>
    </location>
</feature>
<name>A0A1Y1LMH7_PHOPY</name>
<keyword evidence="3" id="KW-0732">Signal</keyword>
<dbReference type="InterPro" id="IPR048347">
    <property type="entry name" value="Sarcoglycan_C"/>
</dbReference>
<dbReference type="EMBL" id="GEZM01057630">
    <property type="protein sequence ID" value="JAV72207.1"/>
    <property type="molecule type" value="Transcribed_RNA"/>
</dbReference>
<evidence type="ECO:0000259" key="4">
    <source>
        <dbReference type="Pfam" id="PF05510"/>
    </source>
</evidence>
<keyword evidence="2" id="KW-1133">Transmembrane helix</keyword>
<accession>A0A1Y1LMH7</accession>
<feature type="signal peptide" evidence="3">
    <location>
        <begin position="1"/>
        <end position="17"/>
    </location>
</feature>
<evidence type="ECO:0000256" key="3">
    <source>
        <dbReference type="SAM" id="SignalP"/>
    </source>
</evidence>
<protein>
    <recommendedName>
        <fullName evidence="7">Dystroglycan-type cadherin-like domain-containing protein</fullName>
    </recommendedName>
</protein>
<organism evidence="6">
    <name type="scientific">Photinus pyralis</name>
    <name type="common">Common eastern firefly</name>
    <name type="synonym">Lampyris pyralis</name>
    <dbReference type="NCBI Taxonomy" id="7054"/>
    <lineage>
        <taxon>Eukaryota</taxon>
        <taxon>Metazoa</taxon>
        <taxon>Ecdysozoa</taxon>
        <taxon>Arthropoda</taxon>
        <taxon>Hexapoda</taxon>
        <taxon>Insecta</taxon>
        <taxon>Pterygota</taxon>
        <taxon>Neoptera</taxon>
        <taxon>Endopterygota</taxon>
        <taxon>Coleoptera</taxon>
        <taxon>Polyphaga</taxon>
        <taxon>Elateriformia</taxon>
        <taxon>Elateroidea</taxon>
        <taxon>Lampyridae</taxon>
        <taxon>Lampyrinae</taxon>
        <taxon>Photinus</taxon>
    </lineage>
</organism>
<feature type="transmembrane region" description="Helical" evidence="2">
    <location>
        <begin position="287"/>
        <end position="311"/>
    </location>
</feature>